<dbReference type="NCBIfam" id="TIGR00234">
    <property type="entry name" value="tyrS"/>
    <property type="match status" value="1"/>
</dbReference>
<sequence length="398" mass="44163">MNGKPGVAELLRGVDEVLLADELEKKLSSGKTLTVKAGFDPTAPDLHLGHTVLINKLKILQDMGHNVVFLIGDFTGMIGDPTGKNVTRKPLSRDDVLANAQTYKEQIFKILDAEKTEVRFNSEWMNELGAAGLIKLAASSTVARMLERDDFKKRYQGGQPIAIHEFLYPLIQGWDSVALKADIEMGGTDQRFNLLMGRELQKENGQTPQTVITVPLLEGLDGVQKMSKSLGNYIGITDAPNDMFGKVMSVSDELMWRYFELLSFRSEDDLAQLKARVENGENPRDIKIELAKELIERFHDKAAADGAEQDFIQRFQKNAIPDEMPEHSLQLDDAQLGIASVLKEAGLVSSTSEAMRMVKQGAVKLDGDKVTDSKHQCQRGSTAVYQVGKRKFARITLN</sequence>
<dbReference type="PROSITE" id="PS50889">
    <property type="entry name" value="S4"/>
    <property type="match status" value="1"/>
</dbReference>
<dbReference type="InterPro" id="IPR002307">
    <property type="entry name" value="Tyr-tRNA-ligase"/>
</dbReference>
<dbReference type="InterPro" id="IPR002942">
    <property type="entry name" value="S4_RNA-bd"/>
</dbReference>
<proteinExistence type="inferred from homology"/>
<evidence type="ECO:0000256" key="3">
    <source>
        <dbReference type="ARBA" id="ARBA00022741"/>
    </source>
</evidence>
<dbReference type="InterPro" id="IPR014729">
    <property type="entry name" value="Rossmann-like_a/b/a_fold"/>
</dbReference>
<dbReference type="Gene3D" id="3.40.50.620">
    <property type="entry name" value="HUPs"/>
    <property type="match status" value="1"/>
</dbReference>
<accession>A0ABY0BUJ3</accession>
<dbReference type="PANTHER" id="PTHR11766">
    <property type="entry name" value="TYROSYL-TRNA SYNTHETASE"/>
    <property type="match status" value="1"/>
</dbReference>
<dbReference type="GO" id="GO:0016874">
    <property type="term" value="F:ligase activity"/>
    <property type="evidence" value="ECO:0007669"/>
    <property type="project" value="UniProtKB-KW"/>
</dbReference>
<dbReference type="InterPro" id="IPR002305">
    <property type="entry name" value="aa-tRNA-synth_Ic"/>
</dbReference>
<organism evidence="12 13">
    <name type="scientific">Aliidiomarina sedimenti</name>
    <dbReference type="NCBI Taxonomy" id="1933879"/>
    <lineage>
        <taxon>Bacteria</taxon>
        <taxon>Pseudomonadati</taxon>
        <taxon>Pseudomonadota</taxon>
        <taxon>Gammaproteobacteria</taxon>
        <taxon>Alteromonadales</taxon>
        <taxon>Idiomarinaceae</taxon>
        <taxon>Aliidiomarina</taxon>
    </lineage>
</organism>
<evidence type="ECO:0000313" key="13">
    <source>
        <dbReference type="Proteomes" id="UP000287410"/>
    </source>
</evidence>
<dbReference type="Proteomes" id="UP000287410">
    <property type="component" value="Unassembled WGS sequence"/>
</dbReference>
<dbReference type="SUPFAM" id="SSF52374">
    <property type="entry name" value="Nucleotidylyl transferase"/>
    <property type="match status" value="1"/>
</dbReference>
<keyword evidence="3 9" id="KW-0547">Nucleotide-binding</keyword>
<comment type="catalytic activity">
    <reaction evidence="8 9">
        <text>tRNA(Tyr) + L-tyrosine + ATP = L-tyrosyl-tRNA(Tyr) + AMP + diphosphate + H(+)</text>
        <dbReference type="Rhea" id="RHEA:10220"/>
        <dbReference type="Rhea" id="RHEA-COMP:9706"/>
        <dbReference type="Rhea" id="RHEA-COMP:9707"/>
        <dbReference type="ChEBI" id="CHEBI:15378"/>
        <dbReference type="ChEBI" id="CHEBI:30616"/>
        <dbReference type="ChEBI" id="CHEBI:33019"/>
        <dbReference type="ChEBI" id="CHEBI:58315"/>
        <dbReference type="ChEBI" id="CHEBI:78442"/>
        <dbReference type="ChEBI" id="CHEBI:78536"/>
        <dbReference type="ChEBI" id="CHEBI:456215"/>
        <dbReference type="EC" id="6.1.1.1"/>
    </reaction>
</comment>
<keyword evidence="6 9" id="KW-0648">Protein biosynthesis</keyword>
<comment type="subunit">
    <text evidence="9">Homodimer.</text>
</comment>
<feature type="short sequence motif" description="'HIGH' region" evidence="9">
    <location>
        <begin position="41"/>
        <end position="50"/>
    </location>
</feature>
<dbReference type="SUPFAM" id="SSF55174">
    <property type="entry name" value="Alpha-L RNA-binding motif"/>
    <property type="match status" value="1"/>
</dbReference>
<evidence type="ECO:0000256" key="4">
    <source>
        <dbReference type="ARBA" id="ARBA00022840"/>
    </source>
</evidence>
<evidence type="ECO:0000256" key="9">
    <source>
        <dbReference type="HAMAP-Rule" id="MF_02007"/>
    </source>
</evidence>
<keyword evidence="13" id="KW-1185">Reference proteome</keyword>
<evidence type="ECO:0000259" key="11">
    <source>
        <dbReference type="SMART" id="SM00363"/>
    </source>
</evidence>
<dbReference type="Pfam" id="PF01479">
    <property type="entry name" value="S4"/>
    <property type="match status" value="1"/>
</dbReference>
<dbReference type="SMART" id="SM00363">
    <property type="entry name" value="S4"/>
    <property type="match status" value="1"/>
</dbReference>
<keyword evidence="1 9" id="KW-0963">Cytoplasm</keyword>
<feature type="domain" description="RNA-binding S4" evidence="11">
    <location>
        <begin position="336"/>
        <end position="398"/>
    </location>
</feature>
<feature type="binding site" evidence="9">
    <location>
        <position position="228"/>
    </location>
    <ligand>
        <name>ATP</name>
        <dbReference type="ChEBI" id="CHEBI:30616"/>
    </ligand>
</feature>
<evidence type="ECO:0000256" key="1">
    <source>
        <dbReference type="ARBA" id="ARBA00022490"/>
    </source>
</evidence>
<dbReference type="CDD" id="cd00165">
    <property type="entry name" value="S4"/>
    <property type="match status" value="1"/>
</dbReference>
<gene>
    <name evidence="9" type="primary">tyrS</name>
    <name evidence="12" type="ORF">CWE12_13355</name>
</gene>
<dbReference type="PRINTS" id="PR01040">
    <property type="entry name" value="TRNASYNTHTYR"/>
</dbReference>
<dbReference type="InterPro" id="IPR036986">
    <property type="entry name" value="S4_RNA-bd_sf"/>
</dbReference>
<keyword evidence="4 9" id="KW-0067">ATP-binding</keyword>
<comment type="function">
    <text evidence="9">Catalyzes the attachment of tyrosine to tRNA(Tyr) in a two-step reaction: tyrosine is first activated by ATP to form Tyr-AMP and then transferred to the acceptor end of tRNA(Tyr).</text>
</comment>
<evidence type="ECO:0000256" key="10">
    <source>
        <dbReference type="PROSITE-ProRule" id="PRU00182"/>
    </source>
</evidence>
<protein>
    <recommendedName>
        <fullName evidence="9">Tyrosine--tRNA ligase</fullName>
        <ecNumber evidence="9">6.1.1.1</ecNumber>
    </recommendedName>
    <alternativeName>
        <fullName evidence="9">Tyrosyl-tRNA synthetase</fullName>
        <shortName evidence="9">TyrRS</shortName>
    </alternativeName>
</protein>
<dbReference type="InterPro" id="IPR024108">
    <property type="entry name" value="Tyr-tRNA-ligase_bac_2"/>
</dbReference>
<evidence type="ECO:0000256" key="2">
    <source>
        <dbReference type="ARBA" id="ARBA00022598"/>
    </source>
</evidence>
<dbReference type="PROSITE" id="PS00178">
    <property type="entry name" value="AA_TRNA_LIGASE_I"/>
    <property type="match status" value="1"/>
</dbReference>
<dbReference type="InterPro" id="IPR001412">
    <property type="entry name" value="aa-tRNA-synth_I_CS"/>
</dbReference>
<name>A0ABY0BUJ3_9GAMM</name>
<evidence type="ECO:0000256" key="6">
    <source>
        <dbReference type="ARBA" id="ARBA00022917"/>
    </source>
</evidence>
<dbReference type="Gene3D" id="3.10.290.10">
    <property type="entry name" value="RNA-binding S4 domain"/>
    <property type="match status" value="1"/>
</dbReference>
<dbReference type="RefSeq" id="WP_126790214.1">
    <property type="nucleotide sequence ID" value="NZ_PIPN01000007.1"/>
</dbReference>
<dbReference type="Gene3D" id="1.10.240.10">
    <property type="entry name" value="Tyrosyl-Transfer RNA Synthetase"/>
    <property type="match status" value="1"/>
</dbReference>
<dbReference type="InterPro" id="IPR024088">
    <property type="entry name" value="Tyr-tRNA-ligase_bac-type"/>
</dbReference>
<reference evidence="12 13" key="1">
    <citation type="journal article" date="2018" name="Front. Microbiol.">
        <title>Genome-Based Analysis Reveals the Taxonomy and Diversity of the Family Idiomarinaceae.</title>
        <authorList>
            <person name="Liu Y."/>
            <person name="Lai Q."/>
            <person name="Shao Z."/>
        </authorList>
    </citation>
    <scope>NUCLEOTIDE SEQUENCE [LARGE SCALE GENOMIC DNA]</scope>
    <source>
        <strain evidence="12 13">GBSy1</strain>
    </source>
</reference>
<dbReference type="EMBL" id="PIPN01000007">
    <property type="protein sequence ID" value="RUO27915.1"/>
    <property type="molecule type" value="Genomic_DNA"/>
</dbReference>
<dbReference type="Pfam" id="PF00579">
    <property type="entry name" value="tRNA-synt_1b"/>
    <property type="match status" value="1"/>
</dbReference>
<dbReference type="PANTHER" id="PTHR11766:SF1">
    <property type="entry name" value="TYROSINE--TRNA LIGASE"/>
    <property type="match status" value="1"/>
</dbReference>
<evidence type="ECO:0000256" key="7">
    <source>
        <dbReference type="ARBA" id="ARBA00023146"/>
    </source>
</evidence>
<evidence type="ECO:0000256" key="8">
    <source>
        <dbReference type="ARBA" id="ARBA00048248"/>
    </source>
</evidence>
<dbReference type="EC" id="6.1.1.1" evidence="9"/>
<comment type="subcellular location">
    <subcellularLocation>
        <location evidence="9">Cytoplasm</location>
    </subcellularLocation>
</comment>
<dbReference type="CDD" id="cd00805">
    <property type="entry name" value="TyrRS_core"/>
    <property type="match status" value="1"/>
</dbReference>
<keyword evidence="7 9" id="KW-0030">Aminoacyl-tRNA synthetase</keyword>
<evidence type="ECO:0000313" key="12">
    <source>
        <dbReference type="EMBL" id="RUO27915.1"/>
    </source>
</evidence>
<keyword evidence="5 10" id="KW-0694">RNA-binding</keyword>
<feature type="short sequence motif" description="'KMSKS' region" evidence="9">
    <location>
        <begin position="225"/>
        <end position="229"/>
    </location>
</feature>
<evidence type="ECO:0000256" key="5">
    <source>
        <dbReference type="ARBA" id="ARBA00022884"/>
    </source>
</evidence>
<dbReference type="HAMAP" id="MF_02007">
    <property type="entry name" value="Tyr_tRNA_synth_type2"/>
    <property type="match status" value="1"/>
</dbReference>
<keyword evidence="2 9" id="KW-0436">Ligase</keyword>
<comment type="caution">
    <text evidence="12">The sequence shown here is derived from an EMBL/GenBank/DDBJ whole genome shotgun (WGS) entry which is preliminary data.</text>
</comment>
<comment type="similarity">
    <text evidence="9">Belongs to the class-I aminoacyl-tRNA synthetase family. TyrS type 2 subfamily.</text>
</comment>